<name>F0WG06_9STRA</name>
<reference evidence="1" key="1">
    <citation type="journal article" date="2011" name="PLoS Biol.">
        <title>Gene gain and loss during evolution of obligate parasitism in the white rust pathogen of Arabidopsis thaliana.</title>
        <authorList>
            <person name="Kemen E."/>
            <person name="Gardiner A."/>
            <person name="Schultz-Larsen T."/>
            <person name="Kemen A.C."/>
            <person name="Balmuth A.L."/>
            <person name="Robert-Seilaniantz A."/>
            <person name="Bailey K."/>
            <person name="Holub E."/>
            <person name="Studholme D.J."/>
            <person name="Maclean D."/>
            <person name="Jones J.D."/>
        </authorList>
    </citation>
    <scope>NUCLEOTIDE SEQUENCE</scope>
</reference>
<organism evidence="1">
    <name type="scientific">Albugo laibachii Nc14</name>
    <dbReference type="NCBI Taxonomy" id="890382"/>
    <lineage>
        <taxon>Eukaryota</taxon>
        <taxon>Sar</taxon>
        <taxon>Stramenopiles</taxon>
        <taxon>Oomycota</taxon>
        <taxon>Peronosporomycetes</taxon>
        <taxon>Albuginales</taxon>
        <taxon>Albuginaceae</taxon>
        <taxon>Albugo</taxon>
    </lineage>
</organism>
<gene>
    <name evidence="1" type="primary">AlNc14C87G5538</name>
    <name evidence="1" type="ORF">ALNC14_062830</name>
</gene>
<dbReference type="EMBL" id="FR824132">
    <property type="protein sequence ID" value="CCA20140.1"/>
    <property type="molecule type" value="Genomic_DNA"/>
</dbReference>
<evidence type="ECO:0000313" key="1">
    <source>
        <dbReference type="EMBL" id="CCA20140.1"/>
    </source>
</evidence>
<dbReference type="AlphaFoldDB" id="F0WG06"/>
<dbReference type="HOGENOM" id="CLU_1838861_0_0_1"/>
<reference evidence="1" key="2">
    <citation type="submission" date="2011-02" db="EMBL/GenBank/DDBJ databases">
        <authorList>
            <person name="MacLean D."/>
        </authorList>
    </citation>
    <scope>NUCLEOTIDE SEQUENCE</scope>
</reference>
<accession>F0WG06</accession>
<protein>
    <submittedName>
        <fullName evidence="1">AlNc14C87G5538 protein</fullName>
    </submittedName>
</protein>
<sequence length="140" mass="15919">MTKATFIGPALTAYYLLNVEDFYTVLSSQLILCTLFYRQNAGDLNCYRGESLAPEVYRLHLVNDERLLENSRDCISECTLPDGNFLRVTTVGSVLRDVIVAGKPRTVRSVDVYLAPFITRNMGSWNIRGSNSYLWIVFNH</sequence>
<proteinExistence type="predicted"/>